<comment type="caution">
    <text evidence="1">The sequence shown here is derived from an EMBL/GenBank/DDBJ whole genome shotgun (WGS) entry which is preliminary data.</text>
</comment>
<evidence type="ECO:0000313" key="2">
    <source>
        <dbReference type="Proteomes" id="UP000284706"/>
    </source>
</evidence>
<feature type="non-terminal residue" evidence="1">
    <location>
        <position position="405"/>
    </location>
</feature>
<organism evidence="1 2">
    <name type="scientific">Gymnopilus dilepis</name>
    <dbReference type="NCBI Taxonomy" id="231916"/>
    <lineage>
        <taxon>Eukaryota</taxon>
        <taxon>Fungi</taxon>
        <taxon>Dikarya</taxon>
        <taxon>Basidiomycota</taxon>
        <taxon>Agaricomycotina</taxon>
        <taxon>Agaricomycetes</taxon>
        <taxon>Agaricomycetidae</taxon>
        <taxon>Agaricales</taxon>
        <taxon>Agaricineae</taxon>
        <taxon>Hymenogastraceae</taxon>
        <taxon>Gymnopilus</taxon>
    </lineage>
</organism>
<dbReference type="InterPro" id="IPR036910">
    <property type="entry name" value="HMG_box_dom_sf"/>
</dbReference>
<dbReference type="Gene3D" id="1.10.30.10">
    <property type="entry name" value="High mobility group box domain"/>
    <property type="match status" value="1"/>
</dbReference>
<name>A0A409Y5L4_9AGAR</name>
<keyword evidence="2" id="KW-1185">Reference proteome</keyword>
<dbReference type="Proteomes" id="UP000284706">
    <property type="component" value="Unassembled WGS sequence"/>
</dbReference>
<evidence type="ECO:0000313" key="1">
    <source>
        <dbReference type="EMBL" id="PPQ98327.1"/>
    </source>
</evidence>
<accession>A0A409Y5L4</accession>
<dbReference type="EMBL" id="NHYE01001114">
    <property type="protein sequence ID" value="PPQ98327.1"/>
    <property type="molecule type" value="Genomic_DNA"/>
</dbReference>
<dbReference type="AlphaFoldDB" id="A0A409Y5L4"/>
<protein>
    <recommendedName>
        <fullName evidence="3">HMG box domain-containing protein</fullName>
    </recommendedName>
</protein>
<dbReference type="OrthoDB" id="3027327at2759"/>
<evidence type="ECO:0008006" key="3">
    <source>
        <dbReference type="Google" id="ProtNLM"/>
    </source>
</evidence>
<dbReference type="STRING" id="231916.A0A409Y5L4"/>
<dbReference type="CDD" id="cd00084">
    <property type="entry name" value="HMG-box_SF"/>
    <property type="match status" value="1"/>
</dbReference>
<dbReference type="InParanoid" id="A0A409Y5L4"/>
<reference evidence="1 2" key="1">
    <citation type="journal article" date="2018" name="Evol. Lett.">
        <title>Horizontal gene cluster transfer increased hallucinogenic mushroom diversity.</title>
        <authorList>
            <person name="Reynolds H.T."/>
            <person name="Vijayakumar V."/>
            <person name="Gluck-Thaler E."/>
            <person name="Korotkin H.B."/>
            <person name="Matheny P.B."/>
            <person name="Slot J.C."/>
        </authorList>
    </citation>
    <scope>NUCLEOTIDE SEQUENCE [LARGE SCALE GENOMIC DNA]</scope>
    <source>
        <strain evidence="1 2">SRW20</strain>
    </source>
</reference>
<gene>
    <name evidence="1" type="ORF">CVT26_013566</name>
</gene>
<sequence>MSASSATSEVDTFVITTFTEDEEIFLNEYIPSWRAKFYGPQVKSRKGQKKTWIIDKPYPQFISKFYPGDTLKPHNRRLQEVGTTLRVIQGFLSQGLQKMYRWFLNRASENIKTASKHRPKPSSGLKIPRATNAFEIFSEERKADILELGREKAGLENIKTASKHRPKPSSGLKIPRATNAFEIFSEERKADILELGREKAGLSTSSDNLTIYKESSKELWDSLTDEAKEEYAKKASEKNELVKSGPTEKDIERNQSRIIENTMAALNKLIGNNWTGHGNAAFFVLGAYRKADGKVNTFHGSVSEDNDAATAGFHRVLPDFKENVKERFHAWAEKVIPGVSFLVVPPSVSQSASGGRADIPEAASPAAEIPDIPGLELLDDGYPVLPRLDVDEIAPRTASLLLRQF</sequence>
<proteinExistence type="predicted"/>